<evidence type="ECO:0000313" key="1">
    <source>
        <dbReference type="EMBL" id="URW79714.1"/>
    </source>
</evidence>
<protein>
    <submittedName>
        <fullName evidence="1">DUF3108 domain-containing protein</fullName>
    </submittedName>
</protein>
<dbReference type="Proteomes" id="UP001056426">
    <property type="component" value="Chromosome"/>
</dbReference>
<dbReference type="AlphaFoldDB" id="A0A9J6ZP82"/>
<name>A0A9J6ZP82_9BACT</name>
<accession>A0A9J6ZP82</accession>
<evidence type="ECO:0000313" key="2">
    <source>
        <dbReference type="Proteomes" id="UP001056426"/>
    </source>
</evidence>
<keyword evidence="2" id="KW-1185">Reference proteome</keyword>
<dbReference type="InterPro" id="IPR021457">
    <property type="entry name" value="DUF3108"/>
</dbReference>
<dbReference type="EMBL" id="CP098400">
    <property type="protein sequence ID" value="URW79714.1"/>
    <property type="molecule type" value="Genomic_DNA"/>
</dbReference>
<reference evidence="1" key="1">
    <citation type="submission" date="2022-05" db="EMBL/GenBank/DDBJ databases">
        <authorList>
            <person name="Sun X."/>
        </authorList>
    </citation>
    <scope>NUCLEOTIDE SEQUENCE</scope>
    <source>
        <strain evidence="1">Ai-910</strain>
    </source>
</reference>
<dbReference type="KEGG" id="alkq:M9189_12760"/>
<reference evidence="1" key="2">
    <citation type="submission" date="2022-06" db="EMBL/GenBank/DDBJ databases">
        <title>Xiashengella guii gen. nov. sp. nov., a bacterium isolated form anaerobic digestion tank.</title>
        <authorList>
            <person name="Huang H."/>
        </authorList>
    </citation>
    <scope>NUCLEOTIDE SEQUENCE</scope>
    <source>
        <strain evidence="1">Ai-910</strain>
    </source>
</reference>
<dbReference type="Pfam" id="PF11306">
    <property type="entry name" value="DUF3108"/>
    <property type="match status" value="1"/>
</dbReference>
<organism evidence="1 2">
    <name type="scientific">Xiashengella succiniciproducens</name>
    <dbReference type="NCBI Taxonomy" id="2949635"/>
    <lineage>
        <taxon>Bacteria</taxon>
        <taxon>Pseudomonadati</taxon>
        <taxon>Bacteroidota</taxon>
        <taxon>Bacteroidia</taxon>
        <taxon>Marinilabiliales</taxon>
        <taxon>Marinilabiliaceae</taxon>
        <taxon>Xiashengella</taxon>
    </lineage>
</organism>
<gene>
    <name evidence="1" type="ORF">M9189_12760</name>
</gene>
<sequence>MESLRVAFFSIVLLVASLDAYSESRSVKDTKIKAFGPGEELHYVLQYGFITGGRASLVVKDTVYNNRQVYHMKGMGYTSGLADKIFRVRDVYESFFDPESMYPVKSIRNINEGRYRWYNEALYRHDKDSTFVNSKRSGEKYVAPGIYDVVSAFYIGREKYFNDNLVEGQIIKIVTYFADEEFPLLIRFRGIEKIKTKFGELECYKFSPVTEVGRAFKTEDDMHVWITRDANRVPVRIKFNLVVGSFTCDLDSFKGLKNPFSSIVPKK</sequence>
<proteinExistence type="predicted"/>
<dbReference type="RefSeq" id="WP_250723790.1">
    <property type="nucleotide sequence ID" value="NZ_CP098400.1"/>
</dbReference>